<reference evidence="5" key="1">
    <citation type="journal article" date="2014" name="BMC Genomics">
        <title>Genome characteristics reveal the impact of lichenization on lichen-forming fungus Endocarpon pusillum Hedwig (Verrucariales, Ascomycota).</title>
        <authorList>
            <person name="Wang Y.-Y."/>
            <person name="Liu B."/>
            <person name="Zhang X.-Y."/>
            <person name="Zhou Q.-M."/>
            <person name="Zhang T."/>
            <person name="Li H."/>
            <person name="Yu Y.-F."/>
            <person name="Zhang X.-L."/>
            <person name="Hao X.-Y."/>
            <person name="Wang M."/>
            <person name="Wang L."/>
            <person name="Wei J.-C."/>
        </authorList>
    </citation>
    <scope>NUCLEOTIDE SEQUENCE [LARGE SCALE GENOMIC DNA]</scope>
    <source>
        <strain evidence="5">Z07020 / HMAS-L-300199</strain>
    </source>
</reference>
<dbReference type="EMBL" id="KE720961">
    <property type="protein sequence ID" value="ERF73270.1"/>
    <property type="molecule type" value="Genomic_DNA"/>
</dbReference>
<keyword evidence="5" id="KW-1185">Reference proteome</keyword>
<evidence type="ECO:0008006" key="6">
    <source>
        <dbReference type="Google" id="ProtNLM"/>
    </source>
</evidence>
<keyword evidence="3" id="KW-1133">Transmembrane helix</keyword>
<proteinExistence type="inferred from homology"/>
<dbReference type="Proteomes" id="UP000019373">
    <property type="component" value="Unassembled WGS sequence"/>
</dbReference>
<feature type="region of interest" description="Disordered" evidence="2">
    <location>
        <begin position="1"/>
        <end position="39"/>
    </location>
</feature>
<evidence type="ECO:0000256" key="2">
    <source>
        <dbReference type="SAM" id="MobiDB-lite"/>
    </source>
</evidence>
<dbReference type="PANTHER" id="PTHR33365">
    <property type="entry name" value="YALI0B05434P"/>
    <property type="match status" value="1"/>
</dbReference>
<evidence type="ECO:0000313" key="4">
    <source>
        <dbReference type="EMBL" id="ERF73270.1"/>
    </source>
</evidence>
<feature type="compositionally biased region" description="Basic and acidic residues" evidence="2">
    <location>
        <begin position="1"/>
        <end position="11"/>
    </location>
</feature>
<dbReference type="Pfam" id="PF11807">
    <property type="entry name" value="UstYa"/>
    <property type="match status" value="1"/>
</dbReference>
<dbReference type="AlphaFoldDB" id="U1HRX4"/>
<sequence>MYGDWYRKEYKAGQNSQGEQSETLLSDTESSDSRQKPRRSTISRCGITVLFLASLCVAAGLGAWLGSRWHIGADHFCAAHASQYSPIRKDVDITYNVIRFNGSLLKENVYRQDAGPDVDAAWASLGVDYRSVMIPVDEAAKSGLLADQVKIADKYGGGFPANMEGLHQLHCLVNNGHSLLTTFADKIVDQNLLRKSLYYNFDHYHALGEGAFSNSDHILRHHVSHCLDIIRQQLMCTIDTGVLGQVWWNPSWPEAYVDFNTQHKCKNFDAIRQWAENHQLPKDIPFDFLQPPQEGDTIYEHIP</sequence>
<dbReference type="RefSeq" id="XP_007801043.1">
    <property type="nucleotide sequence ID" value="XM_007802852.1"/>
</dbReference>
<dbReference type="GeneID" id="19238150"/>
<feature type="transmembrane region" description="Helical" evidence="3">
    <location>
        <begin position="45"/>
        <end position="65"/>
    </location>
</feature>
<evidence type="ECO:0000256" key="3">
    <source>
        <dbReference type="SAM" id="Phobius"/>
    </source>
</evidence>
<dbReference type="HOGENOM" id="CLU_042941_0_1_1"/>
<dbReference type="PANTHER" id="PTHR33365:SF13">
    <property type="entry name" value="TAT PATHWAY SIGNAL SEQUENCE"/>
    <property type="match status" value="1"/>
</dbReference>
<name>U1HRX4_ENDPU</name>
<feature type="compositionally biased region" description="Polar residues" evidence="2">
    <location>
        <begin position="13"/>
        <end position="28"/>
    </location>
</feature>
<keyword evidence="3" id="KW-0812">Transmembrane</keyword>
<keyword evidence="3" id="KW-0472">Membrane</keyword>
<gene>
    <name evidence="4" type="ORF">EPUS_03102</name>
</gene>
<protein>
    <recommendedName>
        <fullName evidence="6">Tat pathway signal sequence</fullName>
    </recommendedName>
</protein>
<evidence type="ECO:0000313" key="5">
    <source>
        <dbReference type="Proteomes" id="UP000019373"/>
    </source>
</evidence>
<dbReference type="OrthoDB" id="3687641at2759"/>
<dbReference type="OMA" id="NVEGFHH"/>
<evidence type="ECO:0000256" key="1">
    <source>
        <dbReference type="ARBA" id="ARBA00035112"/>
    </source>
</evidence>
<dbReference type="GO" id="GO:0043386">
    <property type="term" value="P:mycotoxin biosynthetic process"/>
    <property type="evidence" value="ECO:0007669"/>
    <property type="project" value="InterPro"/>
</dbReference>
<accession>U1HRX4</accession>
<comment type="similarity">
    <text evidence="1">Belongs to the ustYa family.</text>
</comment>
<dbReference type="InterPro" id="IPR021765">
    <property type="entry name" value="UstYa-like"/>
</dbReference>
<organism evidence="4 5">
    <name type="scientific">Endocarpon pusillum (strain Z07020 / HMAS-L-300199)</name>
    <name type="common">Lichen-forming fungus</name>
    <dbReference type="NCBI Taxonomy" id="1263415"/>
    <lineage>
        <taxon>Eukaryota</taxon>
        <taxon>Fungi</taxon>
        <taxon>Dikarya</taxon>
        <taxon>Ascomycota</taxon>
        <taxon>Pezizomycotina</taxon>
        <taxon>Eurotiomycetes</taxon>
        <taxon>Chaetothyriomycetidae</taxon>
        <taxon>Verrucariales</taxon>
        <taxon>Verrucariaceae</taxon>
        <taxon>Endocarpon</taxon>
    </lineage>
</organism>
<dbReference type="eggNOG" id="ENOG502SI30">
    <property type="taxonomic scope" value="Eukaryota"/>
</dbReference>